<dbReference type="InterPro" id="IPR035979">
    <property type="entry name" value="RBD_domain_sf"/>
</dbReference>
<dbReference type="SUPFAM" id="SSF54427">
    <property type="entry name" value="NTF2-like"/>
    <property type="match status" value="1"/>
</dbReference>
<dbReference type="EMBL" id="JACEIK010000139">
    <property type="protein sequence ID" value="MCD7450622.1"/>
    <property type="molecule type" value="Genomic_DNA"/>
</dbReference>
<feature type="domain" description="NTF2" evidence="4">
    <location>
        <begin position="1"/>
        <end position="38"/>
    </location>
</feature>
<evidence type="ECO:0000259" key="4">
    <source>
        <dbReference type="PROSITE" id="PS50177"/>
    </source>
</evidence>
<accession>A0ABS8RVH7</accession>
<dbReference type="Gene3D" id="3.30.70.330">
    <property type="match status" value="1"/>
</dbReference>
<evidence type="ECO:0000259" key="3">
    <source>
        <dbReference type="PROSITE" id="PS50102"/>
    </source>
</evidence>
<evidence type="ECO:0000313" key="6">
    <source>
        <dbReference type="Proteomes" id="UP000823775"/>
    </source>
</evidence>
<dbReference type="Proteomes" id="UP000823775">
    <property type="component" value="Unassembled WGS sequence"/>
</dbReference>
<dbReference type="InterPro" id="IPR002075">
    <property type="entry name" value="NTF2_dom"/>
</dbReference>
<dbReference type="CDD" id="cd00590">
    <property type="entry name" value="RRM_SF"/>
    <property type="match status" value="1"/>
</dbReference>
<dbReference type="InterPro" id="IPR000504">
    <property type="entry name" value="RRM_dom"/>
</dbReference>
<dbReference type="InterPro" id="IPR018222">
    <property type="entry name" value="Nuclear_transport_factor_2_euk"/>
</dbReference>
<dbReference type="Gene3D" id="3.10.450.50">
    <property type="match status" value="1"/>
</dbReference>
<evidence type="ECO:0000256" key="2">
    <source>
        <dbReference type="PROSITE-ProRule" id="PRU00176"/>
    </source>
</evidence>
<name>A0ABS8RVH7_DATST</name>
<keyword evidence="1 2" id="KW-0694">RNA-binding</keyword>
<dbReference type="PROSITE" id="PS50177">
    <property type="entry name" value="NTF2_DOMAIN"/>
    <property type="match status" value="1"/>
</dbReference>
<dbReference type="InterPro" id="IPR012677">
    <property type="entry name" value="Nucleotide-bd_a/b_plait_sf"/>
</dbReference>
<dbReference type="InterPro" id="IPR039539">
    <property type="entry name" value="Ras_GTPase_bind_prot"/>
</dbReference>
<dbReference type="SUPFAM" id="SSF54928">
    <property type="entry name" value="RNA-binding domain, RBD"/>
    <property type="match status" value="1"/>
</dbReference>
<dbReference type="PROSITE" id="PS50102">
    <property type="entry name" value="RRM"/>
    <property type="match status" value="1"/>
</dbReference>
<sequence length="182" mass="20704">MVTACLIGQDDSRKSFSQSFFLAPQDTGYYILNDIFRFISVEESSAVVDEKMKQGRPSPAAQDNFYNDSQYNSIYIEGLSIDTTISDLYDVVKVFGPIHIGSTELIKTHDDGYYRGFVCFQDSKSAQNVVQVATRGHTLHRIEVNFAEVVLNCKAKLEILMGIWEKLTISRSMGCQKYWRKL</sequence>
<dbReference type="Pfam" id="PF02136">
    <property type="entry name" value="NTF2"/>
    <property type="match status" value="1"/>
</dbReference>
<feature type="domain" description="RRM" evidence="3">
    <location>
        <begin position="72"/>
        <end position="149"/>
    </location>
</feature>
<comment type="caution">
    <text evidence="5">The sequence shown here is derived from an EMBL/GenBank/DDBJ whole genome shotgun (WGS) entry which is preliminary data.</text>
</comment>
<reference evidence="5 6" key="1">
    <citation type="journal article" date="2021" name="BMC Genomics">
        <title>Datura genome reveals duplications of psychoactive alkaloid biosynthetic genes and high mutation rate following tissue culture.</title>
        <authorList>
            <person name="Rajewski A."/>
            <person name="Carter-House D."/>
            <person name="Stajich J."/>
            <person name="Litt A."/>
        </authorList>
    </citation>
    <scope>NUCLEOTIDE SEQUENCE [LARGE SCALE GENOMIC DNA]</scope>
    <source>
        <strain evidence="5">AR-01</strain>
    </source>
</reference>
<gene>
    <name evidence="5" type="primary">G3BP2_2</name>
    <name evidence="5" type="ORF">HAX54_007596</name>
</gene>
<dbReference type="InterPro" id="IPR032710">
    <property type="entry name" value="NTF2-like_dom_sf"/>
</dbReference>
<protein>
    <submittedName>
        <fullName evidence="5">GTPase activating protein (SH3 domain) binding protein</fullName>
    </submittedName>
</protein>
<dbReference type="PANTHER" id="PTHR10693">
    <property type="entry name" value="RAS GTPASE-ACTIVATING PROTEIN-BINDING PROTEIN"/>
    <property type="match status" value="1"/>
</dbReference>
<organism evidence="5 6">
    <name type="scientific">Datura stramonium</name>
    <name type="common">Jimsonweed</name>
    <name type="synonym">Common thornapple</name>
    <dbReference type="NCBI Taxonomy" id="4076"/>
    <lineage>
        <taxon>Eukaryota</taxon>
        <taxon>Viridiplantae</taxon>
        <taxon>Streptophyta</taxon>
        <taxon>Embryophyta</taxon>
        <taxon>Tracheophyta</taxon>
        <taxon>Spermatophyta</taxon>
        <taxon>Magnoliopsida</taxon>
        <taxon>eudicotyledons</taxon>
        <taxon>Gunneridae</taxon>
        <taxon>Pentapetalae</taxon>
        <taxon>asterids</taxon>
        <taxon>lamiids</taxon>
        <taxon>Solanales</taxon>
        <taxon>Solanaceae</taxon>
        <taxon>Solanoideae</taxon>
        <taxon>Datureae</taxon>
        <taxon>Datura</taxon>
    </lineage>
</organism>
<proteinExistence type="predicted"/>
<evidence type="ECO:0000256" key="1">
    <source>
        <dbReference type="ARBA" id="ARBA00022884"/>
    </source>
</evidence>
<dbReference type="PANTHER" id="PTHR10693:SF52">
    <property type="entry name" value="RAS GTPASE-ACTIVATING BINDING-LIKE PROTEIN"/>
    <property type="match status" value="1"/>
</dbReference>
<evidence type="ECO:0000313" key="5">
    <source>
        <dbReference type="EMBL" id="MCD7450622.1"/>
    </source>
</evidence>
<keyword evidence="6" id="KW-1185">Reference proteome</keyword>